<proteinExistence type="predicted"/>
<sequence length="457" mass="46299">MPTASVGAAARLALCGVFALAGHAGASGEFHVRFYSVQAPQTFLDAVNVQFRIQSSGGGTAQYGADLLADTRQQSVTARYSSGRNAVQVQARRQVDRARDTTALSGTVSYSYSPTVAPSGVAISSVSTYYAYSGSESPAQSTQVHTGGATMGVRFTDTLTGSVTGSATQVGVRAGTFSSDQRSASLSGALNYRRKSLSVSASPSVSVADGKTRWSVGASAQAALRDDLTLSGTATVTSTSPATASADLQYDASALLGSGTPRGKLSVGAGVSVTPPGYTVSGRVRTTVSPNLSLGGSASVTPATRDVTYAADASGKLGSVYITANTSLTTRPNADPALSVGASVSSQAAPMFGSLSAGYRRQGLNQSAYASGTFGYRGGNLDLTTTLALNATQHAGPASGGLPAAPGPWQLSGSADLTAAYAVQKNFDVSASVRYEPGSSATTPTRLRYGAGLRYRF</sequence>
<feature type="signal peptide" evidence="1">
    <location>
        <begin position="1"/>
        <end position="26"/>
    </location>
</feature>
<evidence type="ECO:0000256" key="1">
    <source>
        <dbReference type="SAM" id="SignalP"/>
    </source>
</evidence>
<evidence type="ECO:0008006" key="4">
    <source>
        <dbReference type="Google" id="ProtNLM"/>
    </source>
</evidence>
<evidence type="ECO:0000313" key="2">
    <source>
        <dbReference type="EMBL" id="GGS09970.1"/>
    </source>
</evidence>
<dbReference type="EMBL" id="BMQN01000027">
    <property type="protein sequence ID" value="GGS09970.1"/>
    <property type="molecule type" value="Genomic_DNA"/>
</dbReference>
<feature type="chain" id="PRO_5046572425" description="Porin domain-containing protein" evidence="1">
    <location>
        <begin position="27"/>
        <end position="457"/>
    </location>
</feature>
<protein>
    <recommendedName>
        <fullName evidence="4">Porin domain-containing protein</fullName>
    </recommendedName>
</protein>
<comment type="caution">
    <text evidence="2">The sequence shown here is derived from an EMBL/GenBank/DDBJ whole genome shotgun (WGS) entry which is preliminary data.</text>
</comment>
<dbReference type="Proteomes" id="UP000644548">
    <property type="component" value="Unassembled WGS sequence"/>
</dbReference>
<keyword evidence="1" id="KW-0732">Signal</keyword>
<name>A0ABQ2S938_9DEIO</name>
<organism evidence="2 3">
    <name type="scientific">Deinococcus sedimenti</name>
    <dbReference type="NCBI Taxonomy" id="1867090"/>
    <lineage>
        <taxon>Bacteria</taxon>
        <taxon>Thermotogati</taxon>
        <taxon>Deinococcota</taxon>
        <taxon>Deinococci</taxon>
        <taxon>Deinococcales</taxon>
        <taxon>Deinococcaceae</taxon>
        <taxon>Deinococcus</taxon>
    </lineage>
</organism>
<gene>
    <name evidence="2" type="ORF">GCM10008960_40200</name>
</gene>
<evidence type="ECO:0000313" key="3">
    <source>
        <dbReference type="Proteomes" id="UP000644548"/>
    </source>
</evidence>
<dbReference type="RefSeq" id="WP_189074902.1">
    <property type="nucleotide sequence ID" value="NZ_BMQN01000027.1"/>
</dbReference>
<dbReference type="SUPFAM" id="SSF56935">
    <property type="entry name" value="Porins"/>
    <property type="match status" value="1"/>
</dbReference>
<reference evidence="3" key="1">
    <citation type="journal article" date="2019" name="Int. J. Syst. Evol. Microbiol.">
        <title>The Global Catalogue of Microorganisms (GCM) 10K type strain sequencing project: providing services to taxonomists for standard genome sequencing and annotation.</title>
        <authorList>
            <consortium name="The Broad Institute Genomics Platform"/>
            <consortium name="The Broad Institute Genome Sequencing Center for Infectious Disease"/>
            <person name="Wu L."/>
            <person name="Ma J."/>
        </authorList>
    </citation>
    <scope>NUCLEOTIDE SEQUENCE [LARGE SCALE GENOMIC DNA]</scope>
    <source>
        <strain evidence="3">JCM 31405</strain>
    </source>
</reference>
<accession>A0ABQ2S938</accession>
<keyword evidence="3" id="KW-1185">Reference proteome</keyword>